<dbReference type="EC" id="3.1.1.-" evidence="3"/>
<proteinExistence type="inferred from homology"/>
<dbReference type="Proteomes" id="UP000548867">
    <property type="component" value="Unassembled WGS sequence"/>
</dbReference>
<sequence>MKHSTLAALLLAPAIAHAAPSQVAVEQGVLVGQTQDGVTSFKGIPFAAPPVGDLRWRAPQAPGAWAGPRDAANFGHDCMQVYQANPLPHGSEHSEDCLYLNVWRPAGEARKLPVLVWIYGGGFVNGSASRWIYAGDRLARRGVMLVSFNYRLGRFGTFAHPALTRADEDKGQLGNYGYMDQIAAMRWIRRNIAAFGGDPANITIMGESAGGMSVHNLLTSPQSQGLFARAIIASGGDGHFIGDPSLAGAEAIGKAFGEEQGIGAQDADALARLRAVPADKVLGGIKMSAVMGPGPRKFSSPFPDGRVTVDPLVAYRAGTFNRVPVMVGATSGDLGGREGMMVKGAREMADLFAAKGLPTYYYRFSYVADAAPTPKSDGAIHADDLPYYFDTVDVKYGDKTRPADAAMGRIMADYIVNFAKTGVPSAPGQAPWPAYRAKARVMMDFDTAGRATPGRDPWADGAAVAEKTGPRRLFNDDGSPIR</sequence>
<keyword evidence="3" id="KW-0732">Signal</keyword>
<evidence type="ECO:0000256" key="1">
    <source>
        <dbReference type="ARBA" id="ARBA00005964"/>
    </source>
</evidence>
<dbReference type="GO" id="GO:0016787">
    <property type="term" value="F:hydrolase activity"/>
    <property type="evidence" value="ECO:0007669"/>
    <property type="project" value="UniProtKB-KW"/>
</dbReference>
<dbReference type="EMBL" id="JACIDX010000022">
    <property type="protein sequence ID" value="MBB3957331.1"/>
    <property type="molecule type" value="Genomic_DNA"/>
</dbReference>
<feature type="region of interest" description="Disordered" evidence="4">
    <location>
        <begin position="452"/>
        <end position="482"/>
    </location>
</feature>
<feature type="domain" description="Carboxylesterase type B" evidence="5">
    <location>
        <begin position="21"/>
        <end position="334"/>
    </location>
</feature>
<dbReference type="PANTHER" id="PTHR11559">
    <property type="entry name" value="CARBOXYLESTERASE"/>
    <property type="match status" value="1"/>
</dbReference>
<dbReference type="InterPro" id="IPR050309">
    <property type="entry name" value="Type-B_Carboxylest/Lipase"/>
</dbReference>
<evidence type="ECO:0000256" key="3">
    <source>
        <dbReference type="RuleBase" id="RU361235"/>
    </source>
</evidence>
<protein>
    <recommendedName>
        <fullName evidence="3">Carboxylic ester hydrolase</fullName>
        <ecNumber evidence="3">3.1.1.-</ecNumber>
    </recommendedName>
</protein>
<keyword evidence="2 3" id="KW-0378">Hydrolase</keyword>
<gene>
    <name evidence="6" type="ORF">GGR38_004305</name>
</gene>
<feature type="domain" description="Carboxylesterase type B" evidence="5">
    <location>
        <begin position="340"/>
        <end position="449"/>
    </location>
</feature>
<dbReference type="InterPro" id="IPR019826">
    <property type="entry name" value="Carboxylesterase_B_AS"/>
</dbReference>
<keyword evidence="7" id="KW-1185">Reference proteome</keyword>
<dbReference type="SUPFAM" id="SSF53474">
    <property type="entry name" value="alpha/beta-Hydrolases"/>
    <property type="match status" value="1"/>
</dbReference>
<evidence type="ECO:0000256" key="4">
    <source>
        <dbReference type="SAM" id="MobiDB-lite"/>
    </source>
</evidence>
<dbReference type="Gene3D" id="3.40.50.1820">
    <property type="entry name" value="alpha/beta hydrolase"/>
    <property type="match status" value="2"/>
</dbReference>
<dbReference type="InterPro" id="IPR019819">
    <property type="entry name" value="Carboxylesterase_B_CS"/>
</dbReference>
<feature type="signal peptide" evidence="3">
    <location>
        <begin position="1"/>
        <end position="18"/>
    </location>
</feature>
<reference evidence="6 7" key="1">
    <citation type="submission" date="2020-08" db="EMBL/GenBank/DDBJ databases">
        <title>Genomic Encyclopedia of Type Strains, Phase IV (KMG-IV): sequencing the most valuable type-strain genomes for metagenomic binning, comparative biology and taxonomic classification.</title>
        <authorList>
            <person name="Goeker M."/>
        </authorList>
    </citation>
    <scope>NUCLEOTIDE SEQUENCE [LARGE SCALE GENOMIC DNA]</scope>
    <source>
        <strain evidence="6 7">DSM 27057</strain>
    </source>
</reference>
<dbReference type="AlphaFoldDB" id="A0A7W6CIS9"/>
<dbReference type="InterPro" id="IPR029058">
    <property type="entry name" value="AB_hydrolase_fold"/>
</dbReference>
<organism evidence="6 7">
    <name type="scientific">Novosphingobium sediminicola</name>
    <dbReference type="NCBI Taxonomy" id="563162"/>
    <lineage>
        <taxon>Bacteria</taxon>
        <taxon>Pseudomonadati</taxon>
        <taxon>Pseudomonadota</taxon>
        <taxon>Alphaproteobacteria</taxon>
        <taxon>Sphingomonadales</taxon>
        <taxon>Sphingomonadaceae</taxon>
        <taxon>Novosphingobium</taxon>
    </lineage>
</organism>
<dbReference type="Pfam" id="PF00135">
    <property type="entry name" value="COesterase"/>
    <property type="match status" value="2"/>
</dbReference>
<dbReference type="RefSeq" id="WP_183628554.1">
    <property type="nucleotide sequence ID" value="NZ_JACIDX010000022.1"/>
</dbReference>
<evidence type="ECO:0000256" key="2">
    <source>
        <dbReference type="ARBA" id="ARBA00022801"/>
    </source>
</evidence>
<dbReference type="PROSITE" id="PS00122">
    <property type="entry name" value="CARBOXYLESTERASE_B_1"/>
    <property type="match status" value="1"/>
</dbReference>
<feature type="chain" id="PRO_5031591958" description="Carboxylic ester hydrolase" evidence="3">
    <location>
        <begin position="19"/>
        <end position="482"/>
    </location>
</feature>
<name>A0A7W6CIS9_9SPHN</name>
<evidence type="ECO:0000259" key="5">
    <source>
        <dbReference type="Pfam" id="PF00135"/>
    </source>
</evidence>
<comment type="similarity">
    <text evidence="1 3">Belongs to the type-B carboxylesterase/lipase family.</text>
</comment>
<evidence type="ECO:0000313" key="6">
    <source>
        <dbReference type="EMBL" id="MBB3957331.1"/>
    </source>
</evidence>
<evidence type="ECO:0000313" key="7">
    <source>
        <dbReference type="Proteomes" id="UP000548867"/>
    </source>
</evidence>
<dbReference type="PROSITE" id="PS00941">
    <property type="entry name" value="CARBOXYLESTERASE_B_2"/>
    <property type="match status" value="1"/>
</dbReference>
<comment type="caution">
    <text evidence="6">The sequence shown here is derived from an EMBL/GenBank/DDBJ whole genome shotgun (WGS) entry which is preliminary data.</text>
</comment>
<accession>A0A7W6CIS9</accession>
<dbReference type="InterPro" id="IPR002018">
    <property type="entry name" value="CarbesteraseB"/>
</dbReference>